<feature type="domain" description="Endonuclease/exonuclease/phosphatase" evidence="9">
    <location>
        <begin position="30"/>
        <end position="291"/>
    </location>
</feature>
<dbReference type="RefSeq" id="WP_093980351.1">
    <property type="nucleotide sequence ID" value="NZ_CP022515.1"/>
</dbReference>
<dbReference type="Pfam" id="PF03372">
    <property type="entry name" value="Exo_endo_phos"/>
    <property type="match status" value="1"/>
</dbReference>
<sequence>MILRNILLTVVAILPFSLMSQSELGEFKIITYNIWNGYDWGKDQERRGKVQNWISGQAPDVVALQELCAYTPEKLQEDANAWGHGYSVLLKTTGYSVGFTSKYPIELKEKIVDGMHHGALHCKTNGIDFLVVHLHPGSIARRREEAGILSAKVDAITKSTSKYVVLGDFNAHSPFEADLYDPSGYLLTRLRESNLGKGLNGNLENGDLDYAVMSKFLSLPLFDVVQKYTAGLAERGSFPGRVLGEVNQEATDQLLSRMERIDYIMVSPWLSEKCKDAQVHNGPENWFLSDHYPVSATFDLKD</sequence>
<keyword evidence="10" id="KW-0255">Endonuclease</keyword>
<proteinExistence type="predicted"/>
<keyword evidence="8" id="KW-0234">DNA repair</keyword>
<dbReference type="InterPro" id="IPR036691">
    <property type="entry name" value="Endo/exonu/phosph_ase_sf"/>
</dbReference>
<keyword evidence="10" id="KW-0269">Exonuclease</keyword>
<dbReference type="GO" id="GO:0046872">
    <property type="term" value="F:metal ion binding"/>
    <property type="evidence" value="ECO:0007669"/>
    <property type="project" value="UniProtKB-KW"/>
</dbReference>
<dbReference type="InterPro" id="IPR051547">
    <property type="entry name" value="TDP2-like"/>
</dbReference>
<comment type="cofactor">
    <cofactor evidence="2">
        <name>Mg(2+)</name>
        <dbReference type="ChEBI" id="CHEBI:18420"/>
    </cofactor>
</comment>
<keyword evidence="7" id="KW-0460">Magnesium</keyword>
<evidence type="ECO:0000259" key="9">
    <source>
        <dbReference type="Pfam" id="PF03372"/>
    </source>
</evidence>
<evidence type="ECO:0000256" key="1">
    <source>
        <dbReference type="ARBA" id="ARBA00001936"/>
    </source>
</evidence>
<dbReference type="EMBL" id="CP022515">
    <property type="protein sequence ID" value="ASO08265.1"/>
    <property type="molecule type" value="Genomic_DNA"/>
</dbReference>
<evidence type="ECO:0000256" key="7">
    <source>
        <dbReference type="ARBA" id="ARBA00022842"/>
    </source>
</evidence>
<keyword evidence="4" id="KW-0479">Metal-binding</keyword>
<dbReference type="SUPFAM" id="SSF56219">
    <property type="entry name" value="DNase I-like"/>
    <property type="match status" value="1"/>
</dbReference>
<comment type="cofactor">
    <cofactor evidence="1">
        <name>Mn(2+)</name>
        <dbReference type="ChEBI" id="CHEBI:29035"/>
    </cofactor>
</comment>
<evidence type="ECO:0000313" key="11">
    <source>
        <dbReference type="Proteomes" id="UP000204551"/>
    </source>
</evidence>
<evidence type="ECO:0000256" key="6">
    <source>
        <dbReference type="ARBA" id="ARBA00022801"/>
    </source>
</evidence>
<keyword evidence="6" id="KW-0378">Hydrolase</keyword>
<dbReference type="KEGG" id="aalg:AREALGSMS7_04883"/>
<dbReference type="PANTHER" id="PTHR15822">
    <property type="entry name" value="TRAF AND TNF RECEPTOR-ASSOCIATED PROTEIN"/>
    <property type="match status" value="1"/>
</dbReference>
<dbReference type="GO" id="GO:0006281">
    <property type="term" value="P:DNA repair"/>
    <property type="evidence" value="ECO:0007669"/>
    <property type="project" value="UniProtKB-KW"/>
</dbReference>
<dbReference type="GO" id="GO:0004527">
    <property type="term" value="F:exonuclease activity"/>
    <property type="evidence" value="ECO:0007669"/>
    <property type="project" value="UniProtKB-KW"/>
</dbReference>
<keyword evidence="5" id="KW-0227">DNA damage</keyword>
<reference evidence="10 11" key="1">
    <citation type="submission" date="2017-07" db="EMBL/GenBank/DDBJ databases">
        <title>Genome Sequence of Arenibacter algicola Strain SMS7 Isolated from a culture of the Diatom Skeletonema marinoi.</title>
        <authorList>
            <person name="Topel M."/>
            <person name="Pinder M.I.M."/>
            <person name="Johansson O.N."/>
            <person name="Kourtchenko O."/>
            <person name="Godhe A."/>
            <person name="Clarke A.K."/>
        </authorList>
    </citation>
    <scope>NUCLEOTIDE SEQUENCE [LARGE SCALE GENOMIC DNA]</scope>
    <source>
        <strain evidence="10 11">SMS7</strain>
    </source>
</reference>
<evidence type="ECO:0000256" key="8">
    <source>
        <dbReference type="ARBA" id="ARBA00023204"/>
    </source>
</evidence>
<dbReference type="InterPro" id="IPR005135">
    <property type="entry name" value="Endo/exonuclease/phosphatase"/>
</dbReference>
<dbReference type="GO" id="GO:0004519">
    <property type="term" value="F:endonuclease activity"/>
    <property type="evidence" value="ECO:0007669"/>
    <property type="project" value="UniProtKB-KW"/>
</dbReference>
<evidence type="ECO:0000256" key="2">
    <source>
        <dbReference type="ARBA" id="ARBA00001946"/>
    </source>
</evidence>
<evidence type="ECO:0000313" key="10">
    <source>
        <dbReference type="EMBL" id="ASO08265.1"/>
    </source>
</evidence>
<organism evidence="10 11">
    <name type="scientific">Arenibacter algicola</name>
    <dbReference type="NCBI Taxonomy" id="616991"/>
    <lineage>
        <taxon>Bacteria</taxon>
        <taxon>Pseudomonadati</taxon>
        <taxon>Bacteroidota</taxon>
        <taxon>Flavobacteriia</taxon>
        <taxon>Flavobacteriales</taxon>
        <taxon>Flavobacteriaceae</taxon>
        <taxon>Arenibacter</taxon>
    </lineage>
</organism>
<accession>A0A221V3V4</accession>
<evidence type="ECO:0000256" key="4">
    <source>
        <dbReference type="ARBA" id="ARBA00022723"/>
    </source>
</evidence>
<keyword evidence="3" id="KW-0540">Nuclease</keyword>
<protein>
    <submittedName>
        <fullName evidence="10">Endonuclease/exonuclease/phosphatase family protein</fullName>
    </submittedName>
</protein>
<dbReference type="Gene3D" id="3.60.10.10">
    <property type="entry name" value="Endonuclease/exonuclease/phosphatase"/>
    <property type="match status" value="1"/>
</dbReference>
<evidence type="ECO:0000256" key="5">
    <source>
        <dbReference type="ARBA" id="ARBA00022763"/>
    </source>
</evidence>
<dbReference type="PANTHER" id="PTHR15822:SF4">
    <property type="entry name" value="TYROSYL-DNA PHOSPHODIESTERASE 2"/>
    <property type="match status" value="1"/>
</dbReference>
<gene>
    <name evidence="10" type="ORF">AREALGSMS7_04883</name>
</gene>
<dbReference type="Proteomes" id="UP000204551">
    <property type="component" value="Chromosome"/>
</dbReference>
<dbReference type="eggNOG" id="COG0708">
    <property type="taxonomic scope" value="Bacteria"/>
</dbReference>
<dbReference type="AlphaFoldDB" id="A0A221V3V4"/>
<dbReference type="STRING" id="616991.GCA_000733925_03062"/>
<evidence type="ECO:0000256" key="3">
    <source>
        <dbReference type="ARBA" id="ARBA00022722"/>
    </source>
</evidence>
<name>A0A221V3V4_9FLAO</name>